<gene>
    <name evidence="1" type="ORF">EG68_01866</name>
</gene>
<dbReference type="EMBL" id="JTDE01000575">
    <property type="protein sequence ID" value="KAF7260882.1"/>
    <property type="molecule type" value="Genomic_DNA"/>
</dbReference>
<sequence length="39" mass="4526">MKNISTLCFCAQITTIISTIAVILAKPNMKRIWNRVREF</sequence>
<protein>
    <submittedName>
        <fullName evidence="1">Uncharacterized protein</fullName>
    </submittedName>
</protein>
<organism evidence="1 2">
    <name type="scientific">Paragonimus skrjabini miyazakii</name>
    <dbReference type="NCBI Taxonomy" id="59628"/>
    <lineage>
        <taxon>Eukaryota</taxon>
        <taxon>Metazoa</taxon>
        <taxon>Spiralia</taxon>
        <taxon>Lophotrochozoa</taxon>
        <taxon>Platyhelminthes</taxon>
        <taxon>Trematoda</taxon>
        <taxon>Digenea</taxon>
        <taxon>Plagiorchiida</taxon>
        <taxon>Troglotremata</taxon>
        <taxon>Troglotrematidae</taxon>
        <taxon>Paragonimus</taxon>
    </lineage>
</organism>
<dbReference type="AlphaFoldDB" id="A0A8S9Z1W0"/>
<accession>A0A8S9Z1W0</accession>
<comment type="caution">
    <text evidence="1">The sequence shown here is derived from an EMBL/GenBank/DDBJ whole genome shotgun (WGS) entry which is preliminary data.</text>
</comment>
<keyword evidence="2" id="KW-1185">Reference proteome</keyword>
<proteinExistence type="predicted"/>
<reference evidence="1" key="1">
    <citation type="submission" date="2019-07" db="EMBL/GenBank/DDBJ databases">
        <title>Annotation for the trematode Paragonimus miyazaki's.</title>
        <authorList>
            <person name="Choi Y.-J."/>
        </authorList>
    </citation>
    <scope>NUCLEOTIDE SEQUENCE</scope>
    <source>
        <strain evidence="1">Japan</strain>
    </source>
</reference>
<dbReference type="Proteomes" id="UP000822476">
    <property type="component" value="Unassembled WGS sequence"/>
</dbReference>
<evidence type="ECO:0000313" key="1">
    <source>
        <dbReference type="EMBL" id="KAF7260882.1"/>
    </source>
</evidence>
<evidence type="ECO:0000313" key="2">
    <source>
        <dbReference type="Proteomes" id="UP000822476"/>
    </source>
</evidence>
<name>A0A8S9Z1W0_9TREM</name>